<sequence length="319" mass="32033">MKKSQVLRNGAIALAAFTLMGSISSCKKKNDPAPNTLVEVANSAGLTSLVATVEAAGLTNTLRGPGPFTVFAPTNAAFTTAAFPSNTPVATLQSVLLYHVFDGKVLAAAVPTTLTAIASKNATTDTLYVKRVGNDVFVNGQRVTTANAEASNGVAHVIGRVLIPAGGRNIVQVAVAAAPALDSLVRAVTLASAGTAAGSADNIAEILSTINGATVFAPTNQAFTDLLAQLGYTSLSQIPVATLRAVLKHHVVGGVRVFSNDVAAGNVGMANGTNAVIAVSGGNATIKGSGATSVTATIVATDIMAKNGVVHLINKVILP</sequence>
<evidence type="ECO:0000313" key="3">
    <source>
        <dbReference type="Proteomes" id="UP000515344"/>
    </source>
</evidence>
<dbReference type="SUPFAM" id="SSF82153">
    <property type="entry name" value="FAS1 domain"/>
    <property type="match status" value="2"/>
</dbReference>
<dbReference type="KEGG" id="lacs:H4075_01210"/>
<dbReference type="Pfam" id="PF02469">
    <property type="entry name" value="Fasciclin"/>
    <property type="match status" value="2"/>
</dbReference>
<dbReference type="PANTHER" id="PTHR10900">
    <property type="entry name" value="PERIOSTIN-RELATED"/>
    <property type="match status" value="1"/>
</dbReference>
<gene>
    <name evidence="2" type="ORF">H4075_01210</name>
</gene>
<dbReference type="EMBL" id="CP060007">
    <property type="protein sequence ID" value="QNA44846.1"/>
    <property type="molecule type" value="Genomic_DNA"/>
</dbReference>
<feature type="domain" description="FAS1" evidence="1">
    <location>
        <begin position="33"/>
        <end position="162"/>
    </location>
</feature>
<dbReference type="PROSITE" id="PS51257">
    <property type="entry name" value="PROKAR_LIPOPROTEIN"/>
    <property type="match status" value="1"/>
</dbReference>
<dbReference type="FunFam" id="2.30.180.10:FF:000032">
    <property type="entry name" value="Fasciclin domain-containing protein, putative"/>
    <property type="match status" value="1"/>
</dbReference>
<feature type="domain" description="FAS1" evidence="1">
    <location>
        <begin position="168"/>
        <end position="317"/>
    </location>
</feature>
<keyword evidence="3" id="KW-1185">Reference proteome</keyword>
<dbReference type="PANTHER" id="PTHR10900:SF77">
    <property type="entry name" value="FI19380P1"/>
    <property type="match status" value="1"/>
</dbReference>
<proteinExistence type="predicted"/>
<dbReference type="InterPro" id="IPR050904">
    <property type="entry name" value="Adhesion/Biosynth-related"/>
</dbReference>
<dbReference type="RefSeq" id="WP_182803385.1">
    <property type="nucleotide sequence ID" value="NZ_CP060007.1"/>
</dbReference>
<dbReference type="AlphaFoldDB" id="A0A7G5XH93"/>
<dbReference type="InterPro" id="IPR036378">
    <property type="entry name" value="FAS1_dom_sf"/>
</dbReference>
<evidence type="ECO:0000313" key="2">
    <source>
        <dbReference type="EMBL" id="QNA44846.1"/>
    </source>
</evidence>
<name>A0A7G5XH93_9BACT</name>
<reference evidence="3" key="1">
    <citation type="submission" date="2020-08" db="EMBL/GenBank/DDBJ databases">
        <title>Lacibacter sp. S13-6-6 genome sequencing.</title>
        <authorList>
            <person name="Jin L."/>
        </authorList>
    </citation>
    <scope>NUCLEOTIDE SEQUENCE [LARGE SCALE GENOMIC DNA]</scope>
    <source>
        <strain evidence="3">S13-6-6</strain>
    </source>
</reference>
<dbReference type="Proteomes" id="UP000515344">
    <property type="component" value="Chromosome"/>
</dbReference>
<evidence type="ECO:0000259" key="1">
    <source>
        <dbReference type="PROSITE" id="PS50213"/>
    </source>
</evidence>
<dbReference type="Gene3D" id="2.30.180.10">
    <property type="entry name" value="FAS1 domain"/>
    <property type="match status" value="2"/>
</dbReference>
<dbReference type="SMART" id="SM00554">
    <property type="entry name" value="FAS1"/>
    <property type="match status" value="2"/>
</dbReference>
<accession>A0A7G5XH93</accession>
<organism evidence="2 3">
    <name type="scientific">Lacibacter sediminis</name>
    <dbReference type="NCBI Taxonomy" id="2760713"/>
    <lineage>
        <taxon>Bacteria</taxon>
        <taxon>Pseudomonadati</taxon>
        <taxon>Bacteroidota</taxon>
        <taxon>Chitinophagia</taxon>
        <taxon>Chitinophagales</taxon>
        <taxon>Chitinophagaceae</taxon>
        <taxon>Lacibacter</taxon>
    </lineage>
</organism>
<dbReference type="InterPro" id="IPR000782">
    <property type="entry name" value="FAS1_domain"/>
</dbReference>
<protein>
    <submittedName>
        <fullName evidence="2">Fasciclin domain-containing protein</fullName>
    </submittedName>
</protein>
<dbReference type="PROSITE" id="PS50213">
    <property type="entry name" value="FAS1"/>
    <property type="match status" value="2"/>
</dbReference>
<dbReference type="GO" id="GO:0005615">
    <property type="term" value="C:extracellular space"/>
    <property type="evidence" value="ECO:0007669"/>
    <property type="project" value="TreeGrafter"/>
</dbReference>